<proteinExistence type="predicted"/>
<evidence type="ECO:0000313" key="2">
    <source>
        <dbReference type="EnsemblMetazoa" id="GBRI019865-PA"/>
    </source>
</evidence>
<organism evidence="2 3">
    <name type="scientific">Glossina brevipalpis</name>
    <dbReference type="NCBI Taxonomy" id="37001"/>
    <lineage>
        <taxon>Eukaryota</taxon>
        <taxon>Metazoa</taxon>
        <taxon>Ecdysozoa</taxon>
        <taxon>Arthropoda</taxon>
        <taxon>Hexapoda</taxon>
        <taxon>Insecta</taxon>
        <taxon>Pterygota</taxon>
        <taxon>Neoptera</taxon>
        <taxon>Endopterygota</taxon>
        <taxon>Diptera</taxon>
        <taxon>Brachycera</taxon>
        <taxon>Muscomorpha</taxon>
        <taxon>Hippoboscoidea</taxon>
        <taxon>Glossinidae</taxon>
        <taxon>Glossina</taxon>
    </lineage>
</organism>
<dbReference type="Proteomes" id="UP000091820">
    <property type="component" value="Unassembled WGS sequence"/>
</dbReference>
<reference evidence="3" key="1">
    <citation type="submission" date="2014-03" db="EMBL/GenBank/DDBJ databases">
        <authorList>
            <person name="Aksoy S."/>
            <person name="Warren W."/>
            <person name="Wilson R.K."/>
        </authorList>
    </citation>
    <scope>NUCLEOTIDE SEQUENCE [LARGE SCALE GENOMIC DNA]</scope>
    <source>
        <strain evidence="3">IAEA</strain>
    </source>
</reference>
<sequence>MTGNQEAAKVTLNHHYHRHHHKVKQQRSNKQTPPCHSVGSVVAPVQRNGIDDITSSNIRMKPTKQQVCHYCRQTGDLCCSELRCC</sequence>
<evidence type="ECO:0000313" key="3">
    <source>
        <dbReference type="Proteomes" id="UP000091820"/>
    </source>
</evidence>
<name>A0A1A9WHF6_9MUSC</name>
<evidence type="ECO:0000256" key="1">
    <source>
        <dbReference type="SAM" id="MobiDB-lite"/>
    </source>
</evidence>
<feature type="region of interest" description="Disordered" evidence="1">
    <location>
        <begin position="15"/>
        <end position="48"/>
    </location>
</feature>
<dbReference type="EnsemblMetazoa" id="GBRI019865-RA">
    <property type="protein sequence ID" value="GBRI019865-PA"/>
    <property type="gene ID" value="GBRI019865"/>
</dbReference>
<protein>
    <submittedName>
        <fullName evidence="2">Uncharacterized protein</fullName>
    </submittedName>
</protein>
<keyword evidence="3" id="KW-1185">Reference proteome</keyword>
<feature type="compositionally biased region" description="Basic residues" evidence="1">
    <location>
        <begin position="15"/>
        <end position="27"/>
    </location>
</feature>
<dbReference type="VEuPathDB" id="VectorBase:GBRI019865"/>
<dbReference type="AlphaFoldDB" id="A0A1A9WHF6"/>
<accession>A0A1A9WHF6</accession>
<reference evidence="2" key="2">
    <citation type="submission" date="2020-05" db="UniProtKB">
        <authorList>
            <consortium name="EnsemblMetazoa"/>
        </authorList>
    </citation>
    <scope>IDENTIFICATION</scope>
    <source>
        <strain evidence="2">IAEA</strain>
    </source>
</reference>